<dbReference type="EMBL" id="CP133568">
    <property type="protein sequence ID" value="WMT02851.1"/>
    <property type="molecule type" value="Genomic_DNA"/>
</dbReference>
<protein>
    <submittedName>
        <fullName evidence="1">Uncharacterized protein</fullName>
    </submittedName>
</protein>
<organism evidence="1 2">
    <name type="scientific">Lysobacter yananisis</name>
    <dbReference type="NCBI Taxonomy" id="1003114"/>
    <lineage>
        <taxon>Bacteria</taxon>
        <taxon>Pseudomonadati</taxon>
        <taxon>Pseudomonadota</taxon>
        <taxon>Gammaproteobacteria</taxon>
        <taxon>Lysobacterales</taxon>
        <taxon>Lysobacteraceae</taxon>
        <taxon>Lysobacter</taxon>
    </lineage>
</organism>
<evidence type="ECO:0000313" key="2">
    <source>
        <dbReference type="Proteomes" id="UP001229313"/>
    </source>
</evidence>
<accession>A0ABY9P7J1</accession>
<gene>
    <name evidence="1" type="ORF">RDV84_23285</name>
</gene>
<sequence>MTKPTDRAIAQAFRDWCAESPRWQAINPVQEFVQFRARDIDAKSACGGCGNSDPEKRCIGCGHPFYAMENSHERPF</sequence>
<proteinExistence type="predicted"/>
<dbReference type="Proteomes" id="UP001229313">
    <property type="component" value="Chromosome"/>
</dbReference>
<reference evidence="1 2" key="1">
    <citation type="submission" date="2023-08" db="EMBL/GenBank/DDBJ databases">
        <title>The whole genome sequence of Lysobacter yananisis.</title>
        <authorList>
            <person name="Sun H."/>
        </authorList>
    </citation>
    <scope>NUCLEOTIDE SEQUENCE [LARGE SCALE GENOMIC DNA]</scope>
    <source>
        <strain evidence="1 2">SNNU513</strain>
    </source>
</reference>
<dbReference type="RefSeq" id="WP_309151787.1">
    <property type="nucleotide sequence ID" value="NZ_CP133568.1"/>
</dbReference>
<keyword evidence="2" id="KW-1185">Reference proteome</keyword>
<name>A0ABY9P7J1_9GAMM</name>
<evidence type="ECO:0000313" key="1">
    <source>
        <dbReference type="EMBL" id="WMT02851.1"/>
    </source>
</evidence>